<protein>
    <submittedName>
        <fullName evidence="2">Uncharacterized protein</fullName>
    </submittedName>
</protein>
<evidence type="ECO:0000313" key="3">
    <source>
        <dbReference type="Proteomes" id="UP000579153"/>
    </source>
</evidence>
<keyword evidence="1" id="KW-1133">Transmembrane helix</keyword>
<sequence>MLPALVGAVLGVFPGGWALFAAVNAITGGDSDKATLPAPWQLIAMVLVIVAAVAALTAVPAHLGGRRPVTATL</sequence>
<gene>
    <name evidence="2" type="ORF">HD596_004026</name>
</gene>
<dbReference type="RefSeq" id="WP_185070859.1">
    <property type="nucleotide sequence ID" value="NZ_JACHMB010000001.1"/>
</dbReference>
<proteinExistence type="predicted"/>
<organism evidence="2 3">
    <name type="scientific">Nonomuraea jabiensis</name>
    <dbReference type="NCBI Taxonomy" id="882448"/>
    <lineage>
        <taxon>Bacteria</taxon>
        <taxon>Bacillati</taxon>
        <taxon>Actinomycetota</taxon>
        <taxon>Actinomycetes</taxon>
        <taxon>Streptosporangiales</taxon>
        <taxon>Streptosporangiaceae</taxon>
        <taxon>Nonomuraea</taxon>
    </lineage>
</organism>
<reference evidence="2 3" key="1">
    <citation type="submission" date="2020-08" db="EMBL/GenBank/DDBJ databases">
        <title>Sequencing the genomes of 1000 actinobacteria strains.</title>
        <authorList>
            <person name="Klenk H.-P."/>
        </authorList>
    </citation>
    <scope>NUCLEOTIDE SEQUENCE [LARGE SCALE GENOMIC DNA]</scope>
    <source>
        <strain evidence="2 3">DSM 45507</strain>
    </source>
</reference>
<dbReference type="EMBL" id="JACHMB010000001">
    <property type="protein sequence ID" value="MBB5777270.1"/>
    <property type="molecule type" value="Genomic_DNA"/>
</dbReference>
<evidence type="ECO:0000313" key="2">
    <source>
        <dbReference type="EMBL" id="MBB5777270.1"/>
    </source>
</evidence>
<keyword evidence="1" id="KW-0472">Membrane</keyword>
<name>A0A7W9G4W0_9ACTN</name>
<dbReference type="AlphaFoldDB" id="A0A7W9G4W0"/>
<evidence type="ECO:0000256" key="1">
    <source>
        <dbReference type="SAM" id="Phobius"/>
    </source>
</evidence>
<keyword evidence="1" id="KW-0812">Transmembrane</keyword>
<feature type="transmembrane region" description="Helical" evidence="1">
    <location>
        <begin position="40"/>
        <end position="59"/>
    </location>
</feature>
<dbReference type="Proteomes" id="UP000579153">
    <property type="component" value="Unassembled WGS sequence"/>
</dbReference>
<accession>A0A7W9G4W0</accession>
<keyword evidence="3" id="KW-1185">Reference proteome</keyword>
<comment type="caution">
    <text evidence="2">The sequence shown here is derived from an EMBL/GenBank/DDBJ whole genome shotgun (WGS) entry which is preliminary data.</text>
</comment>